<name>A0AAE3HHE1_9FIRM</name>
<keyword evidence="8 11" id="KW-0648">Protein biosynthesis</keyword>
<comment type="subunit">
    <text evidence="3 11">Monomer.</text>
</comment>
<comment type="catalytic activity">
    <reaction evidence="10 11">
        <text>tRNA(Arg) + L-arginine + ATP = L-arginyl-tRNA(Arg) + AMP + diphosphate</text>
        <dbReference type="Rhea" id="RHEA:20301"/>
        <dbReference type="Rhea" id="RHEA-COMP:9658"/>
        <dbReference type="Rhea" id="RHEA-COMP:9673"/>
        <dbReference type="ChEBI" id="CHEBI:30616"/>
        <dbReference type="ChEBI" id="CHEBI:32682"/>
        <dbReference type="ChEBI" id="CHEBI:33019"/>
        <dbReference type="ChEBI" id="CHEBI:78442"/>
        <dbReference type="ChEBI" id="CHEBI:78513"/>
        <dbReference type="ChEBI" id="CHEBI:456215"/>
        <dbReference type="EC" id="6.1.1.19"/>
    </reaction>
</comment>
<evidence type="ECO:0000256" key="7">
    <source>
        <dbReference type="ARBA" id="ARBA00022840"/>
    </source>
</evidence>
<dbReference type="FunFam" id="3.40.50.620:FF:000062">
    <property type="entry name" value="Arginine--tRNA ligase"/>
    <property type="match status" value="1"/>
</dbReference>
<protein>
    <recommendedName>
        <fullName evidence="11">Arginine--tRNA ligase</fullName>
        <ecNumber evidence="11">6.1.1.19</ecNumber>
    </recommendedName>
    <alternativeName>
        <fullName evidence="11">Arginyl-tRNA synthetase</fullName>
        <shortName evidence="11">ArgRS</shortName>
    </alternativeName>
</protein>
<dbReference type="SMART" id="SM01016">
    <property type="entry name" value="Arg_tRNA_synt_N"/>
    <property type="match status" value="1"/>
</dbReference>
<dbReference type="Gene3D" id="1.10.730.10">
    <property type="entry name" value="Isoleucyl-tRNA Synthetase, Domain 1"/>
    <property type="match status" value="1"/>
</dbReference>
<evidence type="ECO:0000256" key="9">
    <source>
        <dbReference type="ARBA" id="ARBA00023146"/>
    </source>
</evidence>
<evidence type="ECO:0000256" key="3">
    <source>
        <dbReference type="ARBA" id="ARBA00011245"/>
    </source>
</evidence>
<dbReference type="EC" id="6.1.1.19" evidence="11"/>
<proteinExistence type="inferred from homology"/>
<evidence type="ECO:0000256" key="1">
    <source>
        <dbReference type="ARBA" id="ARBA00004496"/>
    </source>
</evidence>
<gene>
    <name evidence="11 15" type="primary">argS</name>
    <name evidence="15" type="ORF">NSA47_10835</name>
</gene>
<dbReference type="FunFam" id="1.10.730.10:FF:000008">
    <property type="entry name" value="Arginine--tRNA ligase"/>
    <property type="match status" value="1"/>
</dbReference>
<dbReference type="AlphaFoldDB" id="A0AAE3HHE1"/>
<dbReference type="HAMAP" id="MF_00123">
    <property type="entry name" value="Arg_tRNA_synth"/>
    <property type="match status" value="1"/>
</dbReference>
<dbReference type="InterPro" id="IPR001278">
    <property type="entry name" value="Arg-tRNA-ligase"/>
</dbReference>
<dbReference type="PRINTS" id="PR01038">
    <property type="entry name" value="TRNASYNTHARG"/>
</dbReference>
<dbReference type="PANTHER" id="PTHR11956:SF5">
    <property type="entry name" value="ARGININE--TRNA LIGASE, CYTOPLASMIC"/>
    <property type="match status" value="1"/>
</dbReference>
<evidence type="ECO:0000313" key="15">
    <source>
        <dbReference type="EMBL" id="MCR1899480.1"/>
    </source>
</evidence>
<dbReference type="NCBIfam" id="TIGR00456">
    <property type="entry name" value="argS"/>
    <property type="match status" value="1"/>
</dbReference>
<dbReference type="Pfam" id="PF03485">
    <property type="entry name" value="Arg_tRNA_synt_N"/>
    <property type="match status" value="1"/>
</dbReference>
<keyword evidence="7 11" id="KW-0067">ATP-binding</keyword>
<dbReference type="InterPro" id="IPR005148">
    <property type="entry name" value="Arg-tRNA-synth_N"/>
</dbReference>
<keyword evidence="6 11" id="KW-0547">Nucleotide-binding</keyword>
<feature type="short sequence motif" description="'HIGH' region" evidence="11">
    <location>
        <begin position="136"/>
        <end position="146"/>
    </location>
</feature>
<dbReference type="SUPFAM" id="SSF55190">
    <property type="entry name" value="Arginyl-tRNA synthetase (ArgRS), N-terminal 'additional' domain"/>
    <property type="match status" value="1"/>
</dbReference>
<evidence type="ECO:0000256" key="12">
    <source>
        <dbReference type="RuleBase" id="RU363038"/>
    </source>
</evidence>
<comment type="similarity">
    <text evidence="2 11 12">Belongs to the class-I aminoacyl-tRNA synthetase family.</text>
</comment>
<keyword evidence="4 11" id="KW-0963">Cytoplasm</keyword>
<evidence type="ECO:0000256" key="11">
    <source>
        <dbReference type="HAMAP-Rule" id="MF_00123"/>
    </source>
</evidence>
<dbReference type="PANTHER" id="PTHR11956">
    <property type="entry name" value="ARGINYL-TRNA SYNTHETASE"/>
    <property type="match status" value="1"/>
</dbReference>
<dbReference type="Proteomes" id="UP001205748">
    <property type="component" value="Unassembled WGS sequence"/>
</dbReference>
<evidence type="ECO:0000313" key="16">
    <source>
        <dbReference type="Proteomes" id="UP001205748"/>
    </source>
</evidence>
<dbReference type="InterPro" id="IPR036695">
    <property type="entry name" value="Arg-tRNA-synth_N_sf"/>
</dbReference>
<comment type="caution">
    <text evidence="15">The sequence shown here is derived from an EMBL/GenBank/DDBJ whole genome shotgun (WGS) entry which is preliminary data.</text>
</comment>
<evidence type="ECO:0000256" key="4">
    <source>
        <dbReference type="ARBA" id="ARBA00022490"/>
    </source>
</evidence>
<dbReference type="Pfam" id="PF05746">
    <property type="entry name" value="DALR_1"/>
    <property type="match status" value="1"/>
</dbReference>
<dbReference type="FunFam" id="3.30.1360.70:FF:000003">
    <property type="entry name" value="Arginine--tRNA ligase"/>
    <property type="match status" value="1"/>
</dbReference>
<dbReference type="InterPro" id="IPR014729">
    <property type="entry name" value="Rossmann-like_a/b/a_fold"/>
</dbReference>
<dbReference type="GO" id="GO:0006420">
    <property type="term" value="P:arginyl-tRNA aminoacylation"/>
    <property type="evidence" value="ECO:0007669"/>
    <property type="project" value="UniProtKB-UniRule"/>
</dbReference>
<evidence type="ECO:0000259" key="13">
    <source>
        <dbReference type="SMART" id="SM00836"/>
    </source>
</evidence>
<feature type="domain" description="Arginyl tRNA synthetase N-terminal" evidence="14">
    <location>
        <begin position="10"/>
        <end position="99"/>
    </location>
</feature>
<evidence type="ECO:0000256" key="2">
    <source>
        <dbReference type="ARBA" id="ARBA00005594"/>
    </source>
</evidence>
<reference evidence="15" key="1">
    <citation type="submission" date="2022-07" db="EMBL/GenBank/DDBJ databases">
        <title>Enhanced cultured diversity of the mouse gut microbiota enables custom-made synthetic communities.</title>
        <authorList>
            <person name="Afrizal A."/>
        </authorList>
    </citation>
    <scope>NUCLEOTIDE SEQUENCE</scope>
    <source>
        <strain evidence="15">DSM 28593</strain>
    </source>
</reference>
<dbReference type="PROSITE" id="PS00178">
    <property type="entry name" value="AA_TRNA_LIGASE_I"/>
    <property type="match status" value="1"/>
</dbReference>
<organism evidence="15 16">
    <name type="scientific">Irregularibacter muris</name>
    <dbReference type="NCBI Taxonomy" id="1796619"/>
    <lineage>
        <taxon>Bacteria</taxon>
        <taxon>Bacillati</taxon>
        <taxon>Bacillota</taxon>
        <taxon>Clostridia</taxon>
        <taxon>Eubacteriales</taxon>
        <taxon>Eubacteriaceae</taxon>
        <taxon>Irregularibacter</taxon>
    </lineage>
</organism>
<keyword evidence="16" id="KW-1185">Reference proteome</keyword>
<evidence type="ECO:0000256" key="8">
    <source>
        <dbReference type="ARBA" id="ARBA00022917"/>
    </source>
</evidence>
<evidence type="ECO:0000256" key="6">
    <source>
        <dbReference type="ARBA" id="ARBA00022741"/>
    </source>
</evidence>
<dbReference type="CDD" id="cd07956">
    <property type="entry name" value="Anticodon_Ia_Arg"/>
    <property type="match status" value="1"/>
</dbReference>
<dbReference type="InterPro" id="IPR009080">
    <property type="entry name" value="tRNAsynth_Ia_anticodon-bd"/>
</dbReference>
<feature type="domain" description="DALR anticodon binding" evidence="13">
    <location>
        <begin position="442"/>
        <end position="562"/>
    </location>
</feature>
<dbReference type="Gene3D" id="3.30.1360.70">
    <property type="entry name" value="Arginyl tRNA synthetase N-terminal domain"/>
    <property type="match status" value="1"/>
</dbReference>
<dbReference type="CDD" id="cd00671">
    <property type="entry name" value="ArgRS_core"/>
    <property type="match status" value="1"/>
</dbReference>
<dbReference type="Gene3D" id="3.40.50.620">
    <property type="entry name" value="HUPs"/>
    <property type="match status" value="1"/>
</dbReference>
<dbReference type="GO" id="GO:0004814">
    <property type="term" value="F:arginine-tRNA ligase activity"/>
    <property type="evidence" value="ECO:0007669"/>
    <property type="project" value="UniProtKB-UniRule"/>
</dbReference>
<dbReference type="InterPro" id="IPR035684">
    <property type="entry name" value="ArgRS_core"/>
</dbReference>
<evidence type="ECO:0000259" key="14">
    <source>
        <dbReference type="SMART" id="SM01016"/>
    </source>
</evidence>
<dbReference type="Pfam" id="PF00750">
    <property type="entry name" value="tRNA-synt_1d"/>
    <property type="match status" value="1"/>
</dbReference>
<keyword evidence="5 11" id="KW-0436">Ligase</keyword>
<dbReference type="SUPFAM" id="SSF52374">
    <property type="entry name" value="Nucleotidylyl transferase"/>
    <property type="match status" value="1"/>
</dbReference>
<evidence type="ECO:0000256" key="10">
    <source>
        <dbReference type="ARBA" id="ARBA00049339"/>
    </source>
</evidence>
<dbReference type="GO" id="GO:0005524">
    <property type="term" value="F:ATP binding"/>
    <property type="evidence" value="ECO:0007669"/>
    <property type="project" value="UniProtKB-UniRule"/>
</dbReference>
<comment type="subcellular location">
    <subcellularLocation>
        <location evidence="1 11">Cytoplasm</location>
    </subcellularLocation>
</comment>
<dbReference type="RefSeq" id="WP_257531898.1">
    <property type="nucleotide sequence ID" value="NZ_JANKAS010000010.1"/>
</dbReference>
<evidence type="ECO:0000256" key="5">
    <source>
        <dbReference type="ARBA" id="ARBA00022598"/>
    </source>
</evidence>
<sequence>MSGSIENLQNSIKESIKKALEKAMKEQAFTIEEIPEIILEVPREKAHGDFATNIAMQLTKQAKKPPRVIAQAIVDNMDTQGTYIQNTTIAGPGFINFQLENSWLVEVLKEIDAKRENYGKIQIGQGKTVNVEFISANPTGPMHMGNARGGALGDSLAEILKAAGYEVTKEFYINDAGNQIEKFGQSLEARYLELLGQDAEVPEGGYQGEDIVQHMRNFIELQGDKYLQEEPQVRRKAFIDYALQKNVDRLKQDLGEYGIHFDLWFSEESMHKSNLIQDTIETLEKRGHTYKKDGALWFKSSEFGGDKDEVLIRNNGIPTYFAADIAYHRNKLQVRNFDLAINIWGADHHGHVARLKGAMEALGIEPSRLEVIIMQLVRLMRNGEVARMSKRKGQSITLSDLVEEVGKDAARFFFNMRTADSHLDFDLDLAVKQSNENPVFYVQYAHARICSILRQMKKEGITLDVIQDAHLELLKEEPELELMRRLADLPEEIAIVARTLEPSRITRYALDLAGLLHSFYNACRVKVEDQELMKARLMLVACTRQVLENVLTLLGITAPERM</sequence>
<dbReference type="EMBL" id="JANKAS010000010">
    <property type="protein sequence ID" value="MCR1899480.1"/>
    <property type="molecule type" value="Genomic_DNA"/>
</dbReference>
<dbReference type="SMART" id="SM00836">
    <property type="entry name" value="DALR_1"/>
    <property type="match status" value="1"/>
</dbReference>
<dbReference type="InterPro" id="IPR001412">
    <property type="entry name" value="aa-tRNA-synth_I_CS"/>
</dbReference>
<dbReference type="SUPFAM" id="SSF47323">
    <property type="entry name" value="Anticodon-binding domain of a subclass of class I aminoacyl-tRNA synthetases"/>
    <property type="match status" value="1"/>
</dbReference>
<dbReference type="GO" id="GO:0005737">
    <property type="term" value="C:cytoplasm"/>
    <property type="evidence" value="ECO:0007669"/>
    <property type="project" value="UniProtKB-SubCell"/>
</dbReference>
<keyword evidence="9 11" id="KW-0030">Aminoacyl-tRNA synthetase</keyword>
<dbReference type="InterPro" id="IPR008909">
    <property type="entry name" value="DALR_anticod-bd"/>
</dbReference>
<accession>A0AAE3HHE1</accession>